<sequence length="317" mass="33784">MTLAVYAPTSIDISRLPAPQAIEALDFEALYDAFKVRFLAFWDQQRAINPALPAYDVHKLETDPAGIVGEAWSYLRLMDRQRVNDAFRALLAAYAKGGNLEAIAAGRNVARLVIVPATSSAAAIVEGDEALLRRYLLSFDVPASGSAGRYLYDAWTAWPQSPDKALGLWDARVNGRAIHGRLGDTDVVVIGPEGRLPTTAELATVRAAVTHPNRAPEAVAISVMSASRVEYSVSLVLEVPAVGPSPDVLQAEAIKRVIAAAKDRSLIGGEVPEGLLSGSAFGTGIIKVRDRAPVVIGPDPYTVPVMTALAIDVEVRP</sequence>
<dbReference type="Proteomes" id="UP000294239">
    <property type="component" value="Unassembled WGS sequence"/>
</dbReference>
<gene>
    <name evidence="1" type="ORF">EYC79_18135</name>
</gene>
<proteinExistence type="predicted"/>
<dbReference type="EMBL" id="SISF01000032">
    <property type="protein sequence ID" value="TBN10869.1"/>
    <property type="molecule type" value="Genomic_DNA"/>
</dbReference>
<name>A0ABY1Y5Q5_9HYPH</name>
<evidence type="ECO:0000313" key="2">
    <source>
        <dbReference type="Proteomes" id="UP000294239"/>
    </source>
</evidence>
<reference evidence="1 2" key="1">
    <citation type="submission" date="2019-02" db="EMBL/GenBank/DDBJ databases">
        <title>Current taxonomic status of genus Agrobacterium and description of Agrobacterium cavarae sp. nov. isolated from maize roots.</title>
        <authorList>
            <person name="Flores-Felix J.D."/>
            <person name="Menendez E."/>
            <person name="Ramirez-Bahena M.H."/>
            <person name="Garcia-Fraile P."/>
            <person name="Velazquez E."/>
        </authorList>
    </citation>
    <scope>NUCLEOTIDE SEQUENCE [LARGE SCALE GENOMIC DNA]</scope>
    <source>
        <strain evidence="1 2">RZME10</strain>
    </source>
</reference>
<comment type="caution">
    <text evidence="1">The sequence shown here is derived from an EMBL/GenBank/DDBJ whole genome shotgun (WGS) entry which is preliminary data.</text>
</comment>
<keyword evidence="2" id="KW-1185">Reference proteome</keyword>
<dbReference type="RefSeq" id="WP_130978874.1">
    <property type="nucleotide sequence ID" value="NZ_SISF01000032.1"/>
</dbReference>
<organism evidence="1 2">
    <name type="scientific">Agrobacterium cavarae</name>
    <dbReference type="NCBI Taxonomy" id="2528239"/>
    <lineage>
        <taxon>Bacteria</taxon>
        <taxon>Pseudomonadati</taxon>
        <taxon>Pseudomonadota</taxon>
        <taxon>Alphaproteobacteria</taxon>
        <taxon>Hyphomicrobiales</taxon>
        <taxon>Rhizobiaceae</taxon>
        <taxon>Rhizobium/Agrobacterium group</taxon>
        <taxon>Agrobacterium</taxon>
    </lineage>
</organism>
<evidence type="ECO:0000313" key="1">
    <source>
        <dbReference type="EMBL" id="TBN10869.1"/>
    </source>
</evidence>
<protein>
    <submittedName>
        <fullName evidence="1">Baseplate assembly protein</fullName>
    </submittedName>
</protein>
<accession>A0ABY1Y5Q5</accession>
<dbReference type="GeneID" id="301043103"/>